<comment type="similarity">
    <text evidence="1">Belongs to the LysR transcriptional regulatory family.</text>
</comment>
<dbReference type="PANTHER" id="PTHR30537:SF5">
    <property type="entry name" value="HTH-TYPE TRANSCRIPTIONAL ACTIVATOR TTDR-RELATED"/>
    <property type="match status" value="1"/>
</dbReference>
<evidence type="ECO:0000259" key="3">
    <source>
        <dbReference type="Pfam" id="PF03466"/>
    </source>
</evidence>
<dbReference type="Proteomes" id="UP000094622">
    <property type="component" value="Unassembled WGS sequence"/>
</dbReference>
<keyword evidence="2" id="KW-0472">Membrane</keyword>
<dbReference type="InterPro" id="IPR058163">
    <property type="entry name" value="LysR-type_TF_proteobact-type"/>
</dbReference>
<dbReference type="Pfam" id="PF03466">
    <property type="entry name" value="LysR_substrate"/>
    <property type="match status" value="1"/>
</dbReference>
<keyword evidence="5" id="KW-1185">Reference proteome</keyword>
<sequence>MRGTPKHPDELEGHDTVTLRYQSTGQAMRWPFRIGDRVVERLPASGLTVDASDALIAILVAGGGIGLCATFLAAPHVARGDLVPVLSDHAVERQNITALWPESRRTNPAVRAFLTHLQQVFEAQMEAAARDLS</sequence>
<evidence type="ECO:0000256" key="1">
    <source>
        <dbReference type="ARBA" id="ARBA00009437"/>
    </source>
</evidence>
<feature type="transmembrane region" description="Helical" evidence="2">
    <location>
        <begin position="54"/>
        <end position="74"/>
    </location>
</feature>
<dbReference type="AlphaFoldDB" id="A0A1E3H882"/>
<proteinExistence type="inferred from homology"/>
<evidence type="ECO:0000313" key="5">
    <source>
        <dbReference type="Proteomes" id="UP000094622"/>
    </source>
</evidence>
<reference evidence="4 5" key="1">
    <citation type="submission" date="2016-07" db="EMBL/GenBank/DDBJ databases">
        <title>Draft Genome Sequence of Methylobrevis pamukkalensis PK2.</title>
        <authorList>
            <person name="Vasilenko O.V."/>
            <person name="Doronina N.V."/>
            <person name="Shmareva M.N."/>
            <person name="Tarlachkov S.V."/>
            <person name="Mustakhimov I."/>
            <person name="Trotsenko Y.A."/>
        </authorList>
    </citation>
    <scope>NUCLEOTIDE SEQUENCE [LARGE SCALE GENOMIC DNA]</scope>
    <source>
        <strain evidence="4 5">PK2</strain>
    </source>
</reference>
<organism evidence="4 5">
    <name type="scientific">Methylobrevis pamukkalensis</name>
    <dbReference type="NCBI Taxonomy" id="1439726"/>
    <lineage>
        <taxon>Bacteria</taxon>
        <taxon>Pseudomonadati</taxon>
        <taxon>Pseudomonadota</taxon>
        <taxon>Alphaproteobacteria</taxon>
        <taxon>Hyphomicrobiales</taxon>
        <taxon>Pleomorphomonadaceae</taxon>
        <taxon>Methylobrevis</taxon>
    </lineage>
</organism>
<keyword evidence="2" id="KW-1133">Transmembrane helix</keyword>
<evidence type="ECO:0000313" key="4">
    <source>
        <dbReference type="EMBL" id="ODN71996.1"/>
    </source>
</evidence>
<keyword evidence="2" id="KW-0812">Transmembrane</keyword>
<feature type="domain" description="LysR substrate-binding" evidence="3">
    <location>
        <begin position="2"/>
        <end position="121"/>
    </location>
</feature>
<gene>
    <name evidence="4" type="ORF">A6302_00621</name>
</gene>
<dbReference type="SUPFAM" id="SSF53850">
    <property type="entry name" value="Periplasmic binding protein-like II"/>
    <property type="match status" value="1"/>
</dbReference>
<name>A0A1E3H882_9HYPH</name>
<dbReference type="PANTHER" id="PTHR30537">
    <property type="entry name" value="HTH-TYPE TRANSCRIPTIONAL REGULATOR"/>
    <property type="match status" value="1"/>
</dbReference>
<dbReference type="Gene3D" id="3.40.190.10">
    <property type="entry name" value="Periplasmic binding protein-like II"/>
    <property type="match status" value="2"/>
</dbReference>
<protein>
    <submittedName>
        <fullName evidence="4">LysR substrate binding domain protein</fullName>
    </submittedName>
</protein>
<dbReference type="EMBL" id="MCRJ01000009">
    <property type="protein sequence ID" value="ODN71996.1"/>
    <property type="molecule type" value="Genomic_DNA"/>
</dbReference>
<comment type="caution">
    <text evidence="4">The sequence shown here is derived from an EMBL/GenBank/DDBJ whole genome shotgun (WGS) entry which is preliminary data.</text>
</comment>
<dbReference type="PATRIC" id="fig|1439726.3.peg.656"/>
<dbReference type="InterPro" id="IPR005119">
    <property type="entry name" value="LysR_subst-bd"/>
</dbReference>
<evidence type="ECO:0000256" key="2">
    <source>
        <dbReference type="SAM" id="Phobius"/>
    </source>
</evidence>
<accession>A0A1E3H882</accession>